<evidence type="ECO:0000313" key="2">
    <source>
        <dbReference type="EMBL" id="MBP2478744.1"/>
    </source>
</evidence>
<organism evidence="2 3">
    <name type="scientific">Crossiella equi</name>
    <dbReference type="NCBI Taxonomy" id="130796"/>
    <lineage>
        <taxon>Bacteria</taxon>
        <taxon>Bacillati</taxon>
        <taxon>Actinomycetota</taxon>
        <taxon>Actinomycetes</taxon>
        <taxon>Pseudonocardiales</taxon>
        <taxon>Pseudonocardiaceae</taxon>
        <taxon>Crossiella</taxon>
    </lineage>
</organism>
<dbReference type="Gene3D" id="3.40.190.10">
    <property type="entry name" value="Periplasmic binding protein-like II"/>
    <property type="match status" value="1"/>
</dbReference>
<proteinExistence type="predicted"/>
<accession>A0ABS5AQA8</accession>
<feature type="chain" id="PRO_5045089007" evidence="1">
    <location>
        <begin position="29"/>
        <end position="431"/>
    </location>
</feature>
<dbReference type="EMBL" id="JAGIOO010000001">
    <property type="protein sequence ID" value="MBP2478744.1"/>
    <property type="molecule type" value="Genomic_DNA"/>
</dbReference>
<dbReference type="SUPFAM" id="SSF53850">
    <property type="entry name" value="Periplasmic binding protein-like II"/>
    <property type="match status" value="1"/>
</dbReference>
<dbReference type="Proteomes" id="UP001519363">
    <property type="component" value="Unassembled WGS sequence"/>
</dbReference>
<evidence type="ECO:0000313" key="3">
    <source>
        <dbReference type="Proteomes" id="UP001519363"/>
    </source>
</evidence>
<dbReference type="InterPro" id="IPR006059">
    <property type="entry name" value="SBP"/>
</dbReference>
<sequence length="431" mass="46358">MILSSKRARRGLSVVLAAGLGLALTACGSGGAGGDGKSLTYWSMWKENEPQAKVLQEAATAFEQANGIKVNIQWQGRDVLKKVAPALRGGDLPDLIDQEVSQVNATLVSSGAQRDLTGLFAADAGGKKVSDVVPDRYLANAKKDGKPFLLPYTLLGFGIWFDGAALPEVAGKPITQWNDFTQLLAKRKSEGKNPLALDGDIGDYNGYWTIGLLQSQLGVGKVNELAKDPEGKAWNTEPVKTALGEIRKLVQNGYFIPGYDGSKFPAVQERWAQGQADFVYVGSWLPSETGEKAKPGFQFRFMPMPSLTGKVVVPSSIIGFAIPQRAKNAEAAEKFAAYFMRDEQLGKIATVAGNIPANPKLPAPEKLADVGKALSENEVGRPLDGVDADFPGYNTEVFNPVNDQLIKGKIGVAEFLTQLATAQANYWKKQR</sequence>
<name>A0ABS5AQA8_9PSEU</name>
<dbReference type="PROSITE" id="PS51257">
    <property type="entry name" value="PROKAR_LIPOPROTEIN"/>
    <property type="match status" value="1"/>
</dbReference>
<protein>
    <submittedName>
        <fullName evidence="2">Raffinose/stachyose/melibiose transport system substrate-binding protein</fullName>
    </submittedName>
</protein>
<dbReference type="PANTHER" id="PTHR43649:SF12">
    <property type="entry name" value="DIACETYLCHITOBIOSE BINDING PROTEIN DASA"/>
    <property type="match status" value="1"/>
</dbReference>
<feature type="signal peptide" evidence="1">
    <location>
        <begin position="1"/>
        <end position="28"/>
    </location>
</feature>
<keyword evidence="3" id="KW-1185">Reference proteome</keyword>
<dbReference type="RefSeq" id="WP_086786713.1">
    <property type="nucleotide sequence ID" value="NZ_JAGIOO010000001.1"/>
</dbReference>
<dbReference type="InterPro" id="IPR050490">
    <property type="entry name" value="Bact_solute-bd_prot1"/>
</dbReference>
<keyword evidence="1" id="KW-0732">Signal</keyword>
<dbReference type="PANTHER" id="PTHR43649">
    <property type="entry name" value="ARABINOSE-BINDING PROTEIN-RELATED"/>
    <property type="match status" value="1"/>
</dbReference>
<gene>
    <name evidence="2" type="ORF">JOF53_007616</name>
</gene>
<evidence type="ECO:0000256" key="1">
    <source>
        <dbReference type="SAM" id="SignalP"/>
    </source>
</evidence>
<comment type="caution">
    <text evidence="2">The sequence shown here is derived from an EMBL/GenBank/DDBJ whole genome shotgun (WGS) entry which is preliminary data.</text>
</comment>
<dbReference type="Pfam" id="PF13416">
    <property type="entry name" value="SBP_bac_8"/>
    <property type="match status" value="1"/>
</dbReference>
<reference evidence="2 3" key="1">
    <citation type="submission" date="2021-03" db="EMBL/GenBank/DDBJ databases">
        <title>Sequencing the genomes of 1000 actinobacteria strains.</title>
        <authorList>
            <person name="Klenk H.-P."/>
        </authorList>
    </citation>
    <scope>NUCLEOTIDE SEQUENCE [LARGE SCALE GENOMIC DNA]</scope>
    <source>
        <strain evidence="2 3">DSM 44580</strain>
    </source>
</reference>